<dbReference type="PROSITE" id="PS50011">
    <property type="entry name" value="PROTEIN_KINASE_DOM"/>
    <property type="match status" value="1"/>
</dbReference>
<dbReference type="InterPro" id="IPR051681">
    <property type="entry name" value="Ser/Thr_Kinases-Pseudokinases"/>
</dbReference>
<dbReference type="GO" id="GO:0004674">
    <property type="term" value="F:protein serine/threonine kinase activity"/>
    <property type="evidence" value="ECO:0007669"/>
    <property type="project" value="TreeGrafter"/>
</dbReference>
<dbReference type="EMBL" id="CAJNJQ010006203">
    <property type="protein sequence ID" value="CAE7223814.1"/>
    <property type="molecule type" value="Genomic_DNA"/>
</dbReference>
<evidence type="ECO:0000259" key="1">
    <source>
        <dbReference type="PROSITE" id="PS50011"/>
    </source>
</evidence>
<name>A0A8H3EA66_9AGAM</name>
<dbReference type="PROSITE" id="PS00108">
    <property type="entry name" value="PROTEIN_KINASE_ST"/>
    <property type="match status" value="1"/>
</dbReference>
<evidence type="ECO:0000313" key="3">
    <source>
        <dbReference type="Proteomes" id="UP000663827"/>
    </source>
</evidence>
<evidence type="ECO:0000313" key="2">
    <source>
        <dbReference type="EMBL" id="CAE7223814.1"/>
    </source>
</evidence>
<dbReference type="Pfam" id="PF07714">
    <property type="entry name" value="PK_Tyr_Ser-Thr"/>
    <property type="match status" value="2"/>
</dbReference>
<accession>A0A8H3EA66</accession>
<dbReference type="Proteomes" id="UP000663827">
    <property type="component" value="Unassembled WGS sequence"/>
</dbReference>
<dbReference type="Gene3D" id="1.10.510.10">
    <property type="entry name" value="Transferase(Phosphotransferase) domain 1"/>
    <property type="match status" value="2"/>
</dbReference>
<dbReference type="InterPro" id="IPR000719">
    <property type="entry name" value="Prot_kinase_dom"/>
</dbReference>
<feature type="domain" description="Protein kinase" evidence="1">
    <location>
        <begin position="198"/>
        <end position="475"/>
    </location>
</feature>
<dbReference type="InterPro" id="IPR011009">
    <property type="entry name" value="Kinase-like_dom_sf"/>
</dbReference>
<dbReference type="InterPro" id="IPR001245">
    <property type="entry name" value="Ser-Thr/Tyr_kinase_cat_dom"/>
</dbReference>
<gene>
    <name evidence="2" type="ORF">RDB_LOCUS170915</name>
</gene>
<proteinExistence type="predicted"/>
<reference evidence="2" key="1">
    <citation type="submission" date="2021-01" db="EMBL/GenBank/DDBJ databases">
        <authorList>
            <person name="Kaushik A."/>
        </authorList>
    </citation>
    <scope>NUCLEOTIDE SEQUENCE</scope>
    <source>
        <strain evidence="2">AG5</strain>
    </source>
</reference>
<comment type="caution">
    <text evidence="2">The sequence shown here is derived from an EMBL/GenBank/DDBJ whole genome shotgun (WGS) entry which is preliminary data.</text>
</comment>
<dbReference type="InterPro" id="IPR008271">
    <property type="entry name" value="Ser/Thr_kinase_AS"/>
</dbReference>
<dbReference type="SUPFAM" id="SSF56112">
    <property type="entry name" value="Protein kinase-like (PK-like)"/>
    <property type="match status" value="2"/>
</dbReference>
<dbReference type="AlphaFoldDB" id="A0A8H3EA66"/>
<sequence length="484" mass="54236">MITIRNLRILTDTTIPLNPEFGLQRLEGETCYIYRGQLRSGTTVAIKTSARICEGVAYWHANNIIHGDLNANRILVSNDGIPRLQLSVLTSSTITDAVGGCWRLPWTAPEIRQGFNRTMASDVYSLGMTTLASNLLYICSLVGAVMRVVYQAPNGVIAEFRRPKLVVTEETTLQDLVSYFEQRPLTNYTNSLNLTRMTTAMETVIDTTLASVHRVELSNRQHIAVKRVKHNTLYKRLKRAARELDCWASYQHNNILPILGFAIVGADIAMVSPWMSNGCVTDFVTRKPNCDRLGLCTQLARAVAYLHEHNVVHGDIKGPNVLVSDIETIQVADFGVSIVDHLEIEFSATSSGRGTQRWQASETYSQTNSSYNCARQAPEILEGKSDSTKEADVYALGMTMSSDEQEIYTGQQPYNSMNLFQATQAVIRGTLRPTRPMLLPIDAIGNDIWELMNHCWAGIPENRPTSDNVYERIRVLEIRSKVFR</sequence>
<organism evidence="2 3">
    <name type="scientific">Rhizoctonia solani</name>
    <dbReference type="NCBI Taxonomy" id="456999"/>
    <lineage>
        <taxon>Eukaryota</taxon>
        <taxon>Fungi</taxon>
        <taxon>Dikarya</taxon>
        <taxon>Basidiomycota</taxon>
        <taxon>Agaricomycotina</taxon>
        <taxon>Agaricomycetes</taxon>
        <taxon>Cantharellales</taxon>
        <taxon>Ceratobasidiaceae</taxon>
        <taxon>Rhizoctonia</taxon>
    </lineage>
</organism>
<protein>
    <recommendedName>
        <fullName evidence="1">Protein kinase domain-containing protein</fullName>
    </recommendedName>
</protein>
<dbReference type="SMART" id="SM00220">
    <property type="entry name" value="S_TKc"/>
    <property type="match status" value="1"/>
</dbReference>
<dbReference type="GO" id="GO:0005524">
    <property type="term" value="F:ATP binding"/>
    <property type="evidence" value="ECO:0007669"/>
    <property type="project" value="InterPro"/>
</dbReference>
<dbReference type="PANTHER" id="PTHR44329">
    <property type="entry name" value="SERINE/THREONINE-PROTEIN KINASE TNNI3K-RELATED"/>
    <property type="match status" value="1"/>
</dbReference>